<comment type="catalytic activity">
    <reaction evidence="6">
        <text>dTTP + H2O = dTMP + diphosphate + H(+)</text>
        <dbReference type="Rhea" id="RHEA:28534"/>
        <dbReference type="ChEBI" id="CHEBI:15377"/>
        <dbReference type="ChEBI" id="CHEBI:15378"/>
        <dbReference type="ChEBI" id="CHEBI:33019"/>
        <dbReference type="ChEBI" id="CHEBI:37568"/>
        <dbReference type="ChEBI" id="CHEBI:63528"/>
        <dbReference type="EC" id="3.6.1.9"/>
    </reaction>
</comment>
<dbReference type="HAMAP" id="MF_00528">
    <property type="entry name" value="Maf"/>
    <property type="match status" value="1"/>
</dbReference>
<dbReference type="InterPro" id="IPR029001">
    <property type="entry name" value="ITPase-like_fam"/>
</dbReference>
<dbReference type="FunFam" id="3.90.950.10:FF:000005">
    <property type="entry name" value="7-methyl-GTP pyrophosphatase"/>
    <property type="match status" value="1"/>
</dbReference>
<gene>
    <name evidence="7" type="primary">yhdE</name>
    <name evidence="7" type="ordered locus">TEPIRE1_1655</name>
</gene>
<dbReference type="RefSeq" id="WP_013778609.1">
    <property type="nucleotide sequence ID" value="NC_015519.1"/>
</dbReference>
<comment type="similarity">
    <text evidence="6">Belongs to the Maf family. YhdE subfamily.</text>
</comment>
<accession>L0RZI7</accession>
<name>F4LW18_TEPAE</name>
<dbReference type="Proteomes" id="UP000010802">
    <property type="component" value="Chromosome"/>
</dbReference>
<dbReference type="GO" id="GO:0036221">
    <property type="term" value="F:UTP diphosphatase activity"/>
    <property type="evidence" value="ECO:0007669"/>
    <property type="project" value="RHEA"/>
</dbReference>
<dbReference type="KEGG" id="tep:TepRe1_1541"/>
<comment type="cofactor">
    <cofactor evidence="1 6">
        <name>a divalent metal cation</name>
        <dbReference type="ChEBI" id="CHEBI:60240"/>
    </cofactor>
</comment>
<keyword evidence="5 6" id="KW-0546">Nucleotide metabolism</keyword>
<dbReference type="InterPro" id="IPR003697">
    <property type="entry name" value="Maf-like"/>
</dbReference>
<dbReference type="eggNOG" id="COG0424">
    <property type="taxonomic scope" value="Bacteria"/>
</dbReference>
<dbReference type="OrthoDB" id="9807767at2"/>
<dbReference type="SUPFAM" id="SSF52972">
    <property type="entry name" value="ITPase-like"/>
    <property type="match status" value="1"/>
</dbReference>
<keyword evidence="8" id="KW-1185">Reference proteome</keyword>
<accession>F4LW18</accession>
<dbReference type="CDD" id="cd00555">
    <property type="entry name" value="Maf"/>
    <property type="match status" value="1"/>
</dbReference>
<dbReference type="STRING" id="1209989.TepRe1_1541"/>
<evidence type="ECO:0000256" key="1">
    <source>
        <dbReference type="ARBA" id="ARBA00001968"/>
    </source>
</evidence>
<dbReference type="PIRSF" id="PIRSF006305">
    <property type="entry name" value="Maf"/>
    <property type="match status" value="1"/>
</dbReference>
<dbReference type="GO" id="GO:0009117">
    <property type="term" value="P:nucleotide metabolic process"/>
    <property type="evidence" value="ECO:0007669"/>
    <property type="project" value="UniProtKB-KW"/>
</dbReference>
<evidence type="ECO:0000313" key="8">
    <source>
        <dbReference type="Proteomes" id="UP000010802"/>
    </source>
</evidence>
<evidence type="ECO:0000256" key="6">
    <source>
        <dbReference type="HAMAP-Rule" id="MF_00528"/>
    </source>
</evidence>
<dbReference type="PATRIC" id="fig|1209989.3.peg.1902"/>
<evidence type="ECO:0000256" key="2">
    <source>
        <dbReference type="ARBA" id="ARBA00004496"/>
    </source>
</evidence>
<comment type="function">
    <text evidence="6">Nucleoside triphosphate pyrophosphatase that hydrolyzes dTTP and UTP. May have a dual role in cell division arrest and in preventing the incorporation of modified nucleotides into cellular nucleic acids.</text>
</comment>
<feature type="active site" description="Proton acceptor" evidence="6">
    <location>
        <position position="70"/>
    </location>
</feature>
<evidence type="ECO:0000256" key="3">
    <source>
        <dbReference type="ARBA" id="ARBA00022490"/>
    </source>
</evidence>
<dbReference type="NCBIfam" id="TIGR00172">
    <property type="entry name" value="maf"/>
    <property type="match status" value="1"/>
</dbReference>
<feature type="site" description="Important for substrate specificity" evidence="6">
    <location>
        <position position="155"/>
    </location>
</feature>
<keyword evidence="4 6" id="KW-0378">Hydrolase</keyword>
<feature type="site" description="Important for substrate specificity" evidence="6">
    <location>
        <position position="71"/>
    </location>
</feature>
<evidence type="ECO:0000256" key="5">
    <source>
        <dbReference type="ARBA" id="ARBA00023080"/>
    </source>
</evidence>
<dbReference type="AlphaFoldDB" id="F4LW18"/>
<protein>
    <recommendedName>
        <fullName evidence="6">dTTP/UTP pyrophosphatase</fullName>
        <shortName evidence="6">dTTPase/UTPase</shortName>
        <ecNumber evidence="6">3.6.1.9</ecNumber>
    </recommendedName>
    <alternativeName>
        <fullName evidence="6">Nucleoside triphosphate pyrophosphatase</fullName>
    </alternativeName>
    <alternativeName>
        <fullName evidence="6">Nucleotide pyrophosphatase</fullName>
        <shortName evidence="6">Nucleotide PPase</shortName>
    </alternativeName>
</protein>
<dbReference type="PANTHER" id="PTHR43213">
    <property type="entry name" value="BIFUNCTIONAL DTTP/UTP PYROPHOSPHATASE/METHYLTRANSFERASE PROTEIN-RELATED"/>
    <property type="match status" value="1"/>
</dbReference>
<reference evidence="8" key="1">
    <citation type="journal article" date="2013" name="Genome Announc.">
        <title>First genome sequence of a syntrophic acetate-oxidizing bacterium, Tepidanaerobacter acetatoxydans strain Re1.</title>
        <authorList>
            <person name="Manzoor S."/>
            <person name="Bongcam-Rudloff E."/>
            <person name="Schnurer A."/>
            <person name="Muller B."/>
        </authorList>
    </citation>
    <scope>NUCLEOTIDE SEQUENCE [LARGE SCALE GENOMIC DNA]</scope>
    <source>
        <strain evidence="8">Re1</strain>
    </source>
</reference>
<comment type="catalytic activity">
    <reaction evidence="6">
        <text>UTP + H2O = UMP + diphosphate + H(+)</text>
        <dbReference type="Rhea" id="RHEA:29395"/>
        <dbReference type="ChEBI" id="CHEBI:15377"/>
        <dbReference type="ChEBI" id="CHEBI:15378"/>
        <dbReference type="ChEBI" id="CHEBI:33019"/>
        <dbReference type="ChEBI" id="CHEBI:46398"/>
        <dbReference type="ChEBI" id="CHEBI:57865"/>
        <dbReference type="EC" id="3.6.1.9"/>
    </reaction>
</comment>
<feature type="site" description="Important for substrate specificity" evidence="6">
    <location>
        <position position="13"/>
    </location>
</feature>
<organism evidence="7 8">
    <name type="scientific">Tepidanaerobacter acetatoxydans (strain DSM 21804 / JCM 16047 / Re1)</name>
    <dbReference type="NCBI Taxonomy" id="1209989"/>
    <lineage>
        <taxon>Bacteria</taxon>
        <taxon>Bacillati</taxon>
        <taxon>Bacillota</taxon>
        <taxon>Clostridia</taxon>
        <taxon>Thermosediminibacterales</taxon>
        <taxon>Tepidanaerobacteraceae</taxon>
        <taxon>Tepidanaerobacter</taxon>
    </lineage>
</organism>
<sequence length="192" mass="21063">MHESIILASASPRRQQLLTQIGLDFFVEPSCIDENLNCKIDFGHSVAEMAFQKAAAVAEKHEKGLVLGADTIVVLGREVLGKPATLQEAEEMLGRLSGCWHRVFTGLALIDAATNHCLKEFEESQVKFKNLSSSEIQNYVETGEPLDKAGAYAIQGKGALLVEKIDGDYYNIVGLPLFKLNAMLIRFGIKIL</sequence>
<dbReference type="Gene3D" id="3.90.950.10">
    <property type="match status" value="1"/>
</dbReference>
<dbReference type="KEGG" id="tae:TepiRe1_1655"/>
<evidence type="ECO:0000256" key="4">
    <source>
        <dbReference type="ARBA" id="ARBA00022801"/>
    </source>
</evidence>
<dbReference type="PANTHER" id="PTHR43213:SF5">
    <property type="entry name" value="BIFUNCTIONAL DTTP_UTP PYROPHOSPHATASE_METHYLTRANSFERASE PROTEIN-RELATED"/>
    <property type="match status" value="1"/>
</dbReference>
<dbReference type="HOGENOM" id="CLU_040416_0_0_9"/>
<dbReference type="Pfam" id="PF02545">
    <property type="entry name" value="Maf"/>
    <property type="match status" value="1"/>
</dbReference>
<comment type="subcellular location">
    <subcellularLocation>
        <location evidence="2 6">Cytoplasm</location>
    </subcellularLocation>
</comment>
<dbReference type="EMBL" id="HF563609">
    <property type="protein sequence ID" value="CCP26435.1"/>
    <property type="molecule type" value="Genomic_DNA"/>
</dbReference>
<comment type="caution">
    <text evidence="6">Lacks conserved residue(s) required for the propagation of feature annotation.</text>
</comment>
<keyword evidence="3 6" id="KW-0963">Cytoplasm</keyword>
<dbReference type="GO" id="GO:0036218">
    <property type="term" value="F:dTTP diphosphatase activity"/>
    <property type="evidence" value="ECO:0007669"/>
    <property type="project" value="RHEA"/>
</dbReference>
<dbReference type="EC" id="3.6.1.9" evidence="6"/>
<proteinExistence type="inferred from homology"/>
<dbReference type="GO" id="GO:0005737">
    <property type="term" value="C:cytoplasm"/>
    <property type="evidence" value="ECO:0007669"/>
    <property type="project" value="UniProtKB-SubCell"/>
</dbReference>
<evidence type="ECO:0000313" key="7">
    <source>
        <dbReference type="EMBL" id="CCP26435.1"/>
    </source>
</evidence>